<dbReference type="KEGG" id="dvi:6633289"/>
<dbReference type="EMBL" id="CH940653">
    <property type="protein sequence ID" value="EDW62358.1"/>
    <property type="molecule type" value="Genomic_DNA"/>
</dbReference>
<accession>B4M882</accession>
<sequence length="297" mass="34106">MSYANCSQFCSLDQLRAWVECSPLAHKCLIIHMTNDLDQIINGFETVRKLARNWDEDMQRPLLVAVCMLFLIHGPLEPQKNMRSLLFRVLGLMDTKDPMSVHGHVEYLLGELHKVDVDQDTILLHLALGLVRANARGLPIGVCMLWSIIGQILNLDITMHRYREFKELAQALGPVARFSLAEMGNSQLSELGLLLETMNRIMELVMLTNNDDLKLAGYPDHFFQMRRNDLESMLNWATTILYQIHMNCRWLGQIGSQVSAMVSILNRIKLEIPELVEEEEQPKMWQAPIDTYSDLDD</sequence>
<name>B4M882_DROVI</name>
<dbReference type="OMA" id="WAGNVIC"/>
<reference evidence="1 2" key="1">
    <citation type="journal article" date="2007" name="Nature">
        <title>Evolution of genes and genomes on the Drosophila phylogeny.</title>
        <authorList>
            <consortium name="Drosophila 12 Genomes Consortium"/>
            <person name="Clark A.G."/>
            <person name="Eisen M.B."/>
            <person name="Smith D.R."/>
            <person name="Bergman C.M."/>
            <person name="Oliver B."/>
            <person name="Markow T.A."/>
            <person name="Kaufman T.C."/>
            <person name="Kellis M."/>
            <person name="Gelbart W."/>
            <person name="Iyer V.N."/>
            <person name="Pollard D.A."/>
            <person name="Sackton T.B."/>
            <person name="Larracuente A.M."/>
            <person name="Singh N.D."/>
            <person name="Abad J.P."/>
            <person name="Abt D.N."/>
            <person name="Adryan B."/>
            <person name="Aguade M."/>
            <person name="Akashi H."/>
            <person name="Anderson W.W."/>
            <person name="Aquadro C.F."/>
            <person name="Ardell D.H."/>
            <person name="Arguello R."/>
            <person name="Artieri C.G."/>
            <person name="Barbash D.A."/>
            <person name="Barker D."/>
            <person name="Barsanti P."/>
            <person name="Batterham P."/>
            <person name="Batzoglou S."/>
            <person name="Begun D."/>
            <person name="Bhutkar A."/>
            <person name="Blanco E."/>
            <person name="Bosak S.A."/>
            <person name="Bradley R.K."/>
            <person name="Brand A.D."/>
            <person name="Brent M.R."/>
            <person name="Brooks A.N."/>
            <person name="Brown R.H."/>
            <person name="Butlin R.K."/>
            <person name="Caggese C."/>
            <person name="Calvi B.R."/>
            <person name="Bernardo de Carvalho A."/>
            <person name="Caspi A."/>
            <person name="Castrezana S."/>
            <person name="Celniker S.E."/>
            <person name="Chang J.L."/>
            <person name="Chapple C."/>
            <person name="Chatterji S."/>
            <person name="Chinwalla A."/>
            <person name="Civetta A."/>
            <person name="Clifton S.W."/>
            <person name="Comeron J.M."/>
            <person name="Costello J.C."/>
            <person name="Coyne J.A."/>
            <person name="Daub J."/>
            <person name="David R.G."/>
            <person name="Delcher A.L."/>
            <person name="Delehaunty K."/>
            <person name="Do C.B."/>
            <person name="Ebling H."/>
            <person name="Edwards K."/>
            <person name="Eickbush T."/>
            <person name="Evans J.D."/>
            <person name="Filipski A."/>
            <person name="Findeiss S."/>
            <person name="Freyhult E."/>
            <person name="Fulton L."/>
            <person name="Fulton R."/>
            <person name="Garcia A.C."/>
            <person name="Gardiner A."/>
            <person name="Garfield D.A."/>
            <person name="Garvin B.E."/>
            <person name="Gibson G."/>
            <person name="Gilbert D."/>
            <person name="Gnerre S."/>
            <person name="Godfrey J."/>
            <person name="Good R."/>
            <person name="Gotea V."/>
            <person name="Gravely B."/>
            <person name="Greenberg A.J."/>
            <person name="Griffiths-Jones S."/>
            <person name="Gross S."/>
            <person name="Guigo R."/>
            <person name="Gustafson E.A."/>
            <person name="Haerty W."/>
            <person name="Hahn M.W."/>
            <person name="Halligan D.L."/>
            <person name="Halpern A.L."/>
            <person name="Halter G.M."/>
            <person name="Han M.V."/>
            <person name="Heger A."/>
            <person name="Hillier L."/>
            <person name="Hinrichs A.S."/>
            <person name="Holmes I."/>
            <person name="Hoskins R.A."/>
            <person name="Hubisz M.J."/>
            <person name="Hultmark D."/>
            <person name="Huntley M.A."/>
            <person name="Jaffe D.B."/>
            <person name="Jagadeeshan S."/>
            <person name="Jeck W.R."/>
            <person name="Johnson J."/>
            <person name="Jones C.D."/>
            <person name="Jordan W.C."/>
            <person name="Karpen G.H."/>
            <person name="Kataoka E."/>
            <person name="Keightley P.D."/>
            <person name="Kheradpour P."/>
            <person name="Kirkness E.F."/>
            <person name="Koerich L.B."/>
            <person name="Kristiansen K."/>
            <person name="Kudrna D."/>
            <person name="Kulathinal R.J."/>
            <person name="Kumar S."/>
            <person name="Kwok R."/>
            <person name="Lander E."/>
            <person name="Langley C.H."/>
            <person name="Lapoint R."/>
            <person name="Lazzaro B.P."/>
            <person name="Lee S.J."/>
            <person name="Levesque L."/>
            <person name="Li R."/>
            <person name="Lin C.F."/>
            <person name="Lin M.F."/>
            <person name="Lindblad-Toh K."/>
            <person name="Llopart A."/>
            <person name="Long M."/>
            <person name="Low L."/>
            <person name="Lozovsky E."/>
            <person name="Lu J."/>
            <person name="Luo M."/>
            <person name="Machado C.A."/>
            <person name="Makalowski W."/>
            <person name="Marzo M."/>
            <person name="Matsuda M."/>
            <person name="Matzkin L."/>
            <person name="McAllister B."/>
            <person name="McBride C.S."/>
            <person name="McKernan B."/>
            <person name="McKernan K."/>
            <person name="Mendez-Lago M."/>
            <person name="Minx P."/>
            <person name="Mollenhauer M.U."/>
            <person name="Montooth K."/>
            <person name="Mount S.M."/>
            <person name="Mu X."/>
            <person name="Myers E."/>
            <person name="Negre B."/>
            <person name="Newfeld S."/>
            <person name="Nielsen R."/>
            <person name="Noor M.A."/>
            <person name="O'Grady P."/>
            <person name="Pachter L."/>
            <person name="Papaceit M."/>
            <person name="Parisi M.J."/>
            <person name="Parisi M."/>
            <person name="Parts L."/>
            <person name="Pedersen J.S."/>
            <person name="Pesole G."/>
            <person name="Phillippy A.M."/>
            <person name="Ponting C.P."/>
            <person name="Pop M."/>
            <person name="Porcelli D."/>
            <person name="Powell J.R."/>
            <person name="Prohaska S."/>
            <person name="Pruitt K."/>
            <person name="Puig M."/>
            <person name="Quesneville H."/>
            <person name="Ram K.R."/>
            <person name="Rand D."/>
            <person name="Rasmussen M.D."/>
            <person name="Reed L.K."/>
            <person name="Reenan R."/>
            <person name="Reily A."/>
            <person name="Remington K.A."/>
            <person name="Rieger T.T."/>
            <person name="Ritchie M.G."/>
            <person name="Robin C."/>
            <person name="Rogers Y.H."/>
            <person name="Rohde C."/>
            <person name="Rozas J."/>
            <person name="Rubenfield M.J."/>
            <person name="Ruiz A."/>
            <person name="Russo S."/>
            <person name="Salzberg S.L."/>
            <person name="Sanchez-Gracia A."/>
            <person name="Saranga D.J."/>
            <person name="Sato H."/>
            <person name="Schaeffer S.W."/>
            <person name="Schatz M.C."/>
            <person name="Schlenke T."/>
            <person name="Schwartz R."/>
            <person name="Segarra C."/>
            <person name="Singh R.S."/>
            <person name="Sirot L."/>
            <person name="Sirota M."/>
            <person name="Sisneros N.B."/>
            <person name="Smith C.D."/>
            <person name="Smith T.F."/>
            <person name="Spieth J."/>
            <person name="Stage D.E."/>
            <person name="Stark A."/>
            <person name="Stephan W."/>
            <person name="Strausberg R.L."/>
            <person name="Strempel S."/>
            <person name="Sturgill D."/>
            <person name="Sutton G."/>
            <person name="Sutton G.G."/>
            <person name="Tao W."/>
            <person name="Teichmann S."/>
            <person name="Tobari Y.N."/>
            <person name="Tomimura Y."/>
            <person name="Tsolas J.M."/>
            <person name="Valente V.L."/>
            <person name="Venter E."/>
            <person name="Venter J.C."/>
            <person name="Vicario S."/>
            <person name="Vieira F.G."/>
            <person name="Vilella A.J."/>
            <person name="Villasante A."/>
            <person name="Walenz B."/>
            <person name="Wang J."/>
            <person name="Wasserman M."/>
            <person name="Watts T."/>
            <person name="Wilson D."/>
            <person name="Wilson R.K."/>
            <person name="Wing R.A."/>
            <person name="Wolfner M.F."/>
            <person name="Wong A."/>
            <person name="Wong G.K."/>
            <person name="Wu C.I."/>
            <person name="Wu G."/>
            <person name="Yamamoto D."/>
            <person name="Yang H.P."/>
            <person name="Yang S.P."/>
            <person name="Yorke J.A."/>
            <person name="Yoshida K."/>
            <person name="Zdobnov E."/>
            <person name="Zhang P."/>
            <person name="Zhang Y."/>
            <person name="Zimin A.V."/>
            <person name="Baldwin J."/>
            <person name="Abdouelleil A."/>
            <person name="Abdulkadir J."/>
            <person name="Abebe A."/>
            <person name="Abera B."/>
            <person name="Abreu J."/>
            <person name="Acer S.C."/>
            <person name="Aftuck L."/>
            <person name="Alexander A."/>
            <person name="An P."/>
            <person name="Anderson E."/>
            <person name="Anderson S."/>
            <person name="Arachi H."/>
            <person name="Azer M."/>
            <person name="Bachantsang P."/>
            <person name="Barry A."/>
            <person name="Bayul T."/>
            <person name="Berlin A."/>
            <person name="Bessette D."/>
            <person name="Bloom T."/>
            <person name="Blye J."/>
            <person name="Boguslavskiy L."/>
            <person name="Bonnet C."/>
            <person name="Boukhgalter B."/>
            <person name="Bourzgui I."/>
            <person name="Brown A."/>
            <person name="Cahill P."/>
            <person name="Channer S."/>
            <person name="Cheshatsang Y."/>
            <person name="Chuda L."/>
            <person name="Citroen M."/>
            <person name="Collymore A."/>
            <person name="Cooke P."/>
            <person name="Costello M."/>
            <person name="D'Aco K."/>
            <person name="Daza R."/>
            <person name="De Haan G."/>
            <person name="DeGray S."/>
            <person name="DeMaso C."/>
            <person name="Dhargay N."/>
            <person name="Dooley K."/>
            <person name="Dooley E."/>
            <person name="Doricent M."/>
            <person name="Dorje P."/>
            <person name="Dorjee K."/>
            <person name="Dupes A."/>
            <person name="Elong R."/>
            <person name="Falk J."/>
            <person name="Farina A."/>
            <person name="Faro S."/>
            <person name="Ferguson D."/>
            <person name="Fisher S."/>
            <person name="Foley C.D."/>
            <person name="Franke A."/>
            <person name="Friedrich D."/>
            <person name="Gadbois L."/>
            <person name="Gearin G."/>
            <person name="Gearin C.R."/>
            <person name="Giannoukos G."/>
            <person name="Goode T."/>
            <person name="Graham J."/>
            <person name="Grandbois E."/>
            <person name="Grewal S."/>
            <person name="Gyaltsen K."/>
            <person name="Hafez N."/>
            <person name="Hagos B."/>
            <person name="Hall J."/>
            <person name="Henson C."/>
            <person name="Hollinger A."/>
            <person name="Honan T."/>
            <person name="Huard M.D."/>
            <person name="Hughes L."/>
            <person name="Hurhula B."/>
            <person name="Husby M.E."/>
            <person name="Kamat A."/>
            <person name="Kanga B."/>
            <person name="Kashin S."/>
            <person name="Khazanovich D."/>
            <person name="Kisner P."/>
            <person name="Lance K."/>
            <person name="Lara M."/>
            <person name="Lee W."/>
            <person name="Lennon N."/>
            <person name="Letendre F."/>
            <person name="LeVine R."/>
            <person name="Lipovsky A."/>
            <person name="Liu X."/>
            <person name="Liu J."/>
            <person name="Liu S."/>
            <person name="Lokyitsang T."/>
            <person name="Lokyitsang Y."/>
            <person name="Lubonja R."/>
            <person name="Lui A."/>
            <person name="MacDonald P."/>
            <person name="Magnisalis V."/>
            <person name="Maru K."/>
            <person name="Matthews C."/>
            <person name="McCusker W."/>
            <person name="McDonough S."/>
            <person name="Mehta T."/>
            <person name="Meldrim J."/>
            <person name="Meneus L."/>
            <person name="Mihai O."/>
            <person name="Mihalev A."/>
            <person name="Mihova T."/>
            <person name="Mittelman R."/>
            <person name="Mlenga V."/>
            <person name="Montmayeur A."/>
            <person name="Mulrain L."/>
            <person name="Navidi A."/>
            <person name="Naylor J."/>
            <person name="Negash T."/>
            <person name="Nguyen T."/>
            <person name="Nguyen N."/>
            <person name="Nicol R."/>
            <person name="Norbu C."/>
            <person name="Norbu N."/>
            <person name="Novod N."/>
            <person name="O'Neill B."/>
            <person name="Osman S."/>
            <person name="Markiewicz E."/>
            <person name="Oyono O.L."/>
            <person name="Patti C."/>
            <person name="Phunkhang P."/>
            <person name="Pierre F."/>
            <person name="Priest M."/>
            <person name="Raghuraman S."/>
            <person name="Rege F."/>
            <person name="Reyes R."/>
            <person name="Rise C."/>
            <person name="Rogov P."/>
            <person name="Ross K."/>
            <person name="Ryan E."/>
            <person name="Settipalli S."/>
            <person name="Shea T."/>
            <person name="Sherpa N."/>
            <person name="Shi L."/>
            <person name="Shih D."/>
            <person name="Sparrow T."/>
            <person name="Spaulding J."/>
            <person name="Stalker J."/>
            <person name="Stange-Thomann N."/>
            <person name="Stavropoulos S."/>
            <person name="Stone C."/>
            <person name="Strader C."/>
            <person name="Tesfaye S."/>
            <person name="Thomson T."/>
            <person name="Thoulutsang Y."/>
            <person name="Thoulutsang D."/>
            <person name="Topham K."/>
            <person name="Topping I."/>
            <person name="Tsamla T."/>
            <person name="Vassiliev H."/>
            <person name="Vo A."/>
            <person name="Wangchuk T."/>
            <person name="Wangdi T."/>
            <person name="Weiand M."/>
            <person name="Wilkinson J."/>
            <person name="Wilson A."/>
            <person name="Yadav S."/>
            <person name="Young G."/>
            <person name="Yu Q."/>
            <person name="Zembek L."/>
            <person name="Zhong D."/>
            <person name="Zimmer A."/>
            <person name="Zwirko Z."/>
            <person name="Jaffe D.B."/>
            <person name="Alvarez P."/>
            <person name="Brockman W."/>
            <person name="Butler J."/>
            <person name="Chin C."/>
            <person name="Gnerre S."/>
            <person name="Grabherr M."/>
            <person name="Kleber M."/>
            <person name="Mauceli E."/>
            <person name="MacCallum I."/>
        </authorList>
    </citation>
    <scope>NUCLEOTIDE SEQUENCE [LARGE SCALE GENOMIC DNA]</scope>
    <source>
        <strain evidence="2">Tucson 15010-1051.87</strain>
    </source>
</reference>
<dbReference type="AlphaFoldDB" id="B4M882"/>
<organism evidence="1 2">
    <name type="scientific">Drosophila virilis</name>
    <name type="common">Fruit fly</name>
    <dbReference type="NCBI Taxonomy" id="7244"/>
    <lineage>
        <taxon>Eukaryota</taxon>
        <taxon>Metazoa</taxon>
        <taxon>Ecdysozoa</taxon>
        <taxon>Arthropoda</taxon>
        <taxon>Hexapoda</taxon>
        <taxon>Insecta</taxon>
        <taxon>Pterygota</taxon>
        <taxon>Neoptera</taxon>
        <taxon>Endopterygota</taxon>
        <taxon>Diptera</taxon>
        <taxon>Brachycera</taxon>
        <taxon>Muscomorpha</taxon>
        <taxon>Ephydroidea</taxon>
        <taxon>Drosophilidae</taxon>
        <taxon>Drosophila</taxon>
    </lineage>
</organism>
<dbReference type="eggNOG" id="ENOG502TCAI">
    <property type="taxonomic scope" value="Eukaryota"/>
</dbReference>
<evidence type="ECO:0000313" key="1">
    <source>
        <dbReference type="EMBL" id="EDW62358.1"/>
    </source>
</evidence>
<dbReference type="HOGENOM" id="CLU_934679_0_0_1"/>
<protein>
    <submittedName>
        <fullName evidence="1">Uncharacterized protein</fullName>
    </submittedName>
</protein>
<gene>
    <name evidence="1" type="primary">Dvir\GJ16652</name>
    <name evidence="1" type="ORF">Dvir_GJ16652</name>
</gene>
<dbReference type="PhylomeDB" id="B4M882"/>
<dbReference type="OrthoDB" id="7848994at2759"/>
<keyword evidence="2" id="KW-1185">Reference proteome</keyword>
<dbReference type="InParanoid" id="B4M882"/>
<proteinExistence type="predicted"/>
<evidence type="ECO:0000313" key="2">
    <source>
        <dbReference type="Proteomes" id="UP000008792"/>
    </source>
</evidence>
<dbReference type="Proteomes" id="UP000008792">
    <property type="component" value="Unassembled WGS sequence"/>
</dbReference>